<proteinExistence type="predicted"/>
<evidence type="ECO:0000256" key="1">
    <source>
        <dbReference type="SAM" id="MobiDB-lite"/>
    </source>
</evidence>
<name>A0A8H7WBP5_9HELO</name>
<dbReference type="Proteomes" id="UP000664132">
    <property type="component" value="Unassembled WGS sequence"/>
</dbReference>
<dbReference type="EMBL" id="JAFJYH010000058">
    <property type="protein sequence ID" value="KAG4421871.1"/>
    <property type="molecule type" value="Genomic_DNA"/>
</dbReference>
<dbReference type="AlphaFoldDB" id="A0A8H7WBP5"/>
<accession>A0A8H7WBP5</accession>
<protein>
    <recommendedName>
        <fullName evidence="2">Transposase MuDR plant domain-containing protein</fullName>
    </recommendedName>
</protein>
<organism evidence="3 4">
    <name type="scientific">Cadophora malorum</name>
    <dbReference type="NCBI Taxonomy" id="108018"/>
    <lineage>
        <taxon>Eukaryota</taxon>
        <taxon>Fungi</taxon>
        <taxon>Dikarya</taxon>
        <taxon>Ascomycota</taxon>
        <taxon>Pezizomycotina</taxon>
        <taxon>Leotiomycetes</taxon>
        <taxon>Helotiales</taxon>
        <taxon>Ploettnerulaceae</taxon>
        <taxon>Cadophora</taxon>
    </lineage>
</organism>
<evidence type="ECO:0000313" key="4">
    <source>
        <dbReference type="Proteomes" id="UP000664132"/>
    </source>
</evidence>
<comment type="caution">
    <text evidence="3">The sequence shown here is derived from an EMBL/GenBank/DDBJ whole genome shotgun (WGS) entry which is preliminary data.</text>
</comment>
<feature type="domain" description="Transposase MuDR plant" evidence="2">
    <location>
        <begin position="8"/>
        <end position="57"/>
    </location>
</feature>
<feature type="compositionally biased region" description="Polar residues" evidence="1">
    <location>
        <begin position="271"/>
        <end position="280"/>
    </location>
</feature>
<feature type="compositionally biased region" description="Gly residues" evidence="1">
    <location>
        <begin position="282"/>
        <end position="300"/>
    </location>
</feature>
<dbReference type="InterPro" id="IPR004332">
    <property type="entry name" value="Transposase_MuDR"/>
</dbReference>
<evidence type="ECO:0000313" key="3">
    <source>
        <dbReference type="EMBL" id="KAG4421871.1"/>
    </source>
</evidence>
<evidence type="ECO:0000259" key="2">
    <source>
        <dbReference type="Pfam" id="PF03108"/>
    </source>
</evidence>
<dbReference type="OrthoDB" id="125347at2759"/>
<reference evidence="3" key="1">
    <citation type="submission" date="2021-02" db="EMBL/GenBank/DDBJ databases">
        <title>Genome sequence Cadophora malorum strain M34.</title>
        <authorList>
            <person name="Stefanovic E."/>
            <person name="Vu D."/>
            <person name="Scully C."/>
            <person name="Dijksterhuis J."/>
            <person name="Roader J."/>
            <person name="Houbraken J."/>
        </authorList>
    </citation>
    <scope>NUCLEOTIDE SEQUENCE</scope>
    <source>
        <strain evidence="3">M34</strain>
    </source>
</reference>
<gene>
    <name evidence="3" type="ORF">IFR04_004983</name>
</gene>
<feature type="region of interest" description="Disordered" evidence="1">
    <location>
        <begin position="233"/>
        <end position="306"/>
    </location>
</feature>
<sequence>MPPLYLRQEFPTLKAFKEALHAWAIEAHFEPRILKSDTGRVRVGCKRDPNCPFVIRCNWERKGGREPLARVTVLRERHTCLNGLEWRPGGVGGIGNGLPSTVPGSIGGPANMIGTPGGMNGLGGPGQHQTPGLEIRQDAEGNIMGGARILGPISPRQNPNNASPTPTLIPVLPKVQRNSASRLPFLMEILPRLMRIDKDTTPVDIRECLLREYGAEVHLQQCRRAKTEILKKRAEQGESENQGVEAGGSLDGIGSQDGEASTNLFGGDLHSTPNQNNASVNGGPGMNGNPGPGGPVGGPGPDQDFQLHTASGVVIPQVPRRSEAALNAVSEQAVRCPFCINHRWMRTVKEAVEHMSMHVVVS</sequence>
<dbReference type="Pfam" id="PF03108">
    <property type="entry name" value="DBD_Tnp_Mut"/>
    <property type="match status" value="1"/>
</dbReference>
<keyword evidence="4" id="KW-1185">Reference proteome</keyword>